<evidence type="ECO:0000256" key="1">
    <source>
        <dbReference type="SAM" id="MobiDB-lite"/>
    </source>
</evidence>
<reference evidence="3 4" key="1">
    <citation type="submission" date="2019-11" db="EMBL/GenBank/DDBJ databases">
        <title>Genome sequence of Moorella glycerini DSM11254.</title>
        <authorList>
            <person name="Poehlein A."/>
            <person name="Boeer T."/>
            <person name="Daniel R."/>
        </authorList>
    </citation>
    <scope>NUCLEOTIDE SEQUENCE [LARGE SCALE GENOMIC DNA]</scope>
    <source>
        <strain evidence="3 4">DSM 11254</strain>
    </source>
</reference>
<evidence type="ECO:0000313" key="3">
    <source>
        <dbReference type="EMBL" id="QGP92842.1"/>
    </source>
</evidence>
<feature type="region of interest" description="Disordered" evidence="1">
    <location>
        <begin position="462"/>
        <end position="488"/>
    </location>
</feature>
<dbReference type="RefSeq" id="WP_156273855.1">
    <property type="nucleotide sequence ID" value="NZ_CP046244.1"/>
</dbReference>
<evidence type="ECO:0000313" key="4">
    <source>
        <dbReference type="Proteomes" id="UP000425916"/>
    </source>
</evidence>
<dbReference type="EMBL" id="CP046244">
    <property type="protein sequence ID" value="QGP92842.1"/>
    <property type="molecule type" value="Genomic_DNA"/>
</dbReference>
<dbReference type="PANTHER" id="PTHR37533:SF2">
    <property type="entry name" value="FLAGELLAR HOOK-LENGTH CONTROL PROTEIN"/>
    <property type="match status" value="1"/>
</dbReference>
<keyword evidence="4" id="KW-1185">Reference proteome</keyword>
<dbReference type="InterPro" id="IPR038610">
    <property type="entry name" value="FliK-like_C_sf"/>
</dbReference>
<feature type="domain" description="Flagellar hook-length control protein-like C-terminal" evidence="2">
    <location>
        <begin position="387"/>
        <end position="463"/>
    </location>
</feature>
<accession>A0A6I5ZS65</accession>
<organism evidence="3 4">
    <name type="scientific">Neomoorella glycerini</name>
    <dbReference type="NCBI Taxonomy" id="55779"/>
    <lineage>
        <taxon>Bacteria</taxon>
        <taxon>Bacillati</taxon>
        <taxon>Bacillota</taxon>
        <taxon>Clostridia</taxon>
        <taxon>Neomoorellales</taxon>
        <taxon>Neomoorellaceae</taxon>
        <taxon>Neomoorella</taxon>
    </lineage>
</organism>
<proteinExistence type="predicted"/>
<sequence>MTVQAVTRTAGWEAPVRERDWSSGAGSDFTLYLAGLLHRPGLTQFAGRQELSGPDDLAGQQVRETRPEAAGVDRTPPAVKSRRQGEIQAAAVKQEEARAGQQGAKEAAGAPYAAGEPGAATGKAAAAAARAVNSHRNNMPAGAGAPPEAANPLGQGKPHTLLPGQKTAGLDAVTGRLTATAGTATQGKKLAAVVAGEGPMVLTTATIPGAGGDEVILTPEGVLMARGVGLPGYGLKPGTPSSLKVAGSKGGFQQGVPEGQGQAKNGGKLFPQESGEQAGIRGAREDVFPVREGALTRTAAGSSQAELTTINNIHSSTGPGPGRNHTGGQRGNETAGWPGITGNDSLVAGQGSFPALFPGTGQQSGGVVLPVSNLPEVMATIMASARMSRSGSQQELEIQLQPESLGNMKLRATLDGGRLALHLLVENSEAARALQAAVPEMRQAVAGQGLRLDQVQVQVAGGGHGSNYQTGSRGEHRQGPGWQPGAPAWTAHDEETVTFGTWYRLDYLA</sequence>
<feature type="region of interest" description="Disordered" evidence="1">
    <location>
        <begin position="311"/>
        <end position="331"/>
    </location>
</feature>
<dbReference type="Proteomes" id="UP000425916">
    <property type="component" value="Chromosome"/>
</dbReference>
<feature type="region of interest" description="Disordered" evidence="1">
    <location>
        <begin position="136"/>
        <end position="164"/>
    </location>
</feature>
<evidence type="ECO:0000259" key="2">
    <source>
        <dbReference type="Pfam" id="PF02120"/>
    </source>
</evidence>
<dbReference type="InterPro" id="IPR021136">
    <property type="entry name" value="Flagellar_hook_control-like_C"/>
</dbReference>
<dbReference type="Gene3D" id="3.30.750.140">
    <property type="match status" value="1"/>
</dbReference>
<feature type="compositionally biased region" description="Low complexity" evidence="1">
    <location>
        <begin position="99"/>
        <end position="118"/>
    </location>
</feature>
<protein>
    <submittedName>
        <fullName evidence="3">Flagellar hook-length control protein FliK</fullName>
    </submittedName>
</protein>
<keyword evidence="3" id="KW-0969">Cilium</keyword>
<name>A0A6I5ZS65_9FIRM</name>
<dbReference type="PANTHER" id="PTHR37533">
    <property type="entry name" value="FLAGELLAR HOOK-LENGTH CONTROL PROTEIN"/>
    <property type="match status" value="1"/>
</dbReference>
<feature type="compositionally biased region" description="Low complexity" evidence="1">
    <location>
        <begin position="136"/>
        <end position="154"/>
    </location>
</feature>
<feature type="region of interest" description="Disordered" evidence="1">
    <location>
        <begin position="46"/>
        <end position="118"/>
    </location>
</feature>
<keyword evidence="3" id="KW-0966">Cell projection</keyword>
<dbReference type="Pfam" id="PF02120">
    <property type="entry name" value="Flg_hook"/>
    <property type="match status" value="1"/>
</dbReference>
<dbReference type="AlphaFoldDB" id="A0A6I5ZS65"/>
<keyword evidence="3" id="KW-0282">Flagellum</keyword>
<gene>
    <name evidence="3" type="ORF">MGLY_22340</name>
</gene>
<dbReference type="CDD" id="cd17470">
    <property type="entry name" value="T3SS_Flik_C"/>
    <property type="match status" value="1"/>
</dbReference>
<dbReference type="InterPro" id="IPR052563">
    <property type="entry name" value="FliK"/>
</dbReference>
<dbReference type="OrthoDB" id="1727284at2"/>